<keyword evidence="2" id="KW-0479">Metal-binding</keyword>
<dbReference type="PROSITE" id="PS00028">
    <property type="entry name" value="ZINC_FINGER_C2H2_1"/>
    <property type="match status" value="3"/>
</dbReference>
<keyword evidence="8" id="KW-0539">Nucleus</keyword>
<feature type="compositionally biased region" description="Acidic residues" evidence="10">
    <location>
        <begin position="586"/>
        <end position="602"/>
    </location>
</feature>
<feature type="domain" description="C2H2-type" evidence="11">
    <location>
        <begin position="730"/>
        <end position="757"/>
    </location>
</feature>
<dbReference type="InterPro" id="IPR050636">
    <property type="entry name" value="C2H2-ZF_domain-containing"/>
</dbReference>
<dbReference type="GO" id="GO:0005634">
    <property type="term" value="C:nucleus"/>
    <property type="evidence" value="ECO:0007669"/>
    <property type="project" value="UniProtKB-SubCell"/>
</dbReference>
<dbReference type="InterPro" id="IPR036236">
    <property type="entry name" value="Znf_C2H2_sf"/>
</dbReference>
<evidence type="ECO:0000256" key="8">
    <source>
        <dbReference type="ARBA" id="ARBA00023242"/>
    </source>
</evidence>
<evidence type="ECO:0000256" key="10">
    <source>
        <dbReference type="SAM" id="MobiDB-lite"/>
    </source>
</evidence>
<evidence type="ECO:0000256" key="3">
    <source>
        <dbReference type="ARBA" id="ARBA00022737"/>
    </source>
</evidence>
<protein>
    <submittedName>
        <fullName evidence="12">Zinc finger protein 271-like isoform X1</fullName>
    </submittedName>
</protein>
<comment type="subcellular location">
    <subcellularLocation>
        <location evidence="1">Nucleus</location>
    </subcellularLocation>
</comment>
<evidence type="ECO:0000256" key="4">
    <source>
        <dbReference type="ARBA" id="ARBA00022771"/>
    </source>
</evidence>
<comment type="caution">
    <text evidence="12">The sequence shown here is derived from an EMBL/GenBank/DDBJ whole genome shotgun (WGS) entry which is preliminary data.</text>
</comment>
<keyword evidence="7" id="KW-0804">Transcription</keyword>
<dbReference type="InterPro" id="IPR013087">
    <property type="entry name" value="Znf_C2H2_type"/>
</dbReference>
<evidence type="ECO:0000256" key="7">
    <source>
        <dbReference type="ARBA" id="ARBA00023163"/>
    </source>
</evidence>
<dbReference type="PROSITE" id="PS50157">
    <property type="entry name" value="ZINC_FINGER_C2H2_2"/>
    <property type="match status" value="3"/>
</dbReference>
<keyword evidence="6" id="KW-0805">Transcription regulation</keyword>
<feature type="domain" description="C2H2-type" evidence="11">
    <location>
        <begin position="674"/>
        <end position="701"/>
    </location>
</feature>
<evidence type="ECO:0000256" key="2">
    <source>
        <dbReference type="ARBA" id="ARBA00022723"/>
    </source>
</evidence>
<gene>
    <name evidence="12" type="ORF">FSCOSCO3_A032610</name>
</gene>
<dbReference type="SUPFAM" id="SSF57667">
    <property type="entry name" value="beta-beta-alpha zinc fingers"/>
    <property type="match status" value="2"/>
</dbReference>
<dbReference type="Gene3D" id="3.30.160.60">
    <property type="entry name" value="Classic Zinc Finger"/>
    <property type="match status" value="2"/>
</dbReference>
<evidence type="ECO:0000313" key="12">
    <source>
        <dbReference type="EMBL" id="CAK6963865.1"/>
    </source>
</evidence>
<keyword evidence="4 9" id="KW-0863">Zinc-finger</keyword>
<dbReference type="PANTHER" id="PTHR47772:SF1">
    <property type="entry name" value="ZINC FINGER PROTEIN 200"/>
    <property type="match status" value="1"/>
</dbReference>
<evidence type="ECO:0000259" key="11">
    <source>
        <dbReference type="PROSITE" id="PS50157"/>
    </source>
</evidence>
<organism evidence="12 13">
    <name type="scientific">Scomber scombrus</name>
    <name type="common">Atlantic mackerel</name>
    <name type="synonym">Scomber vernalis</name>
    <dbReference type="NCBI Taxonomy" id="13677"/>
    <lineage>
        <taxon>Eukaryota</taxon>
        <taxon>Metazoa</taxon>
        <taxon>Chordata</taxon>
        <taxon>Craniata</taxon>
        <taxon>Vertebrata</taxon>
        <taxon>Euteleostomi</taxon>
        <taxon>Actinopterygii</taxon>
        <taxon>Neopterygii</taxon>
        <taxon>Teleostei</taxon>
        <taxon>Neoteleostei</taxon>
        <taxon>Acanthomorphata</taxon>
        <taxon>Pelagiaria</taxon>
        <taxon>Scombriformes</taxon>
        <taxon>Scombridae</taxon>
        <taxon>Scomber</taxon>
    </lineage>
</organism>
<accession>A0AAV1NXY1</accession>
<dbReference type="AlphaFoldDB" id="A0AAV1NXY1"/>
<dbReference type="GO" id="GO:0008270">
    <property type="term" value="F:zinc ion binding"/>
    <property type="evidence" value="ECO:0007669"/>
    <property type="project" value="UniProtKB-KW"/>
</dbReference>
<feature type="region of interest" description="Disordered" evidence="10">
    <location>
        <begin position="582"/>
        <end position="646"/>
    </location>
</feature>
<keyword evidence="3" id="KW-0677">Repeat</keyword>
<evidence type="ECO:0000256" key="6">
    <source>
        <dbReference type="ARBA" id="ARBA00023015"/>
    </source>
</evidence>
<dbReference type="SMART" id="SM00355">
    <property type="entry name" value="ZnF_C2H2"/>
    <property type="match status" value="3"/>
</dbReference>
<evidence type="ECO:0000256" key="1">
    <source>
        <dbReference type="ARBA" id="ARBA00004123"/>
    </source>
</evidence>
<evidence type="ECO:0000256" key="5">
    <source>
        <dbReference type="ARBA" id="ARBA00022833"/>
    </source>
</evidence>
<feature type="region of interest" description="Disordered" evidence="10">
    <location>
        <begin position="807"/>
        <end position="843"/>
    </location>
</feature>
<proteinExistence type="predicted"/>
<dbReference type="EMBL" id="CAWUFR010000068">
    <property type="protein sequence ID" value="CAK6963865.1"/>
    <property type="molecule type" value="Genomic_DNA"/>
</dbReference>
<reference evidence="12 13" key="1">
    <citation type="submission" date="2024-01" db="EMBL/GenBank/DDBJ databases">
        <authorList>
            <person name="Alioto T."/>
            <person name="Alioto T."/>
            <person name="Gomez Garrido J."/>
        </authorList>
    </citation>
    <scope>NUCLEOTIDE SEQUENCE [LARGE SCALE GENOMIC DNA]</scope>
</reference>
<keyword evidence="13" id="KW-1185">Reference proteome</keyword>
<feature type="region of interest" description="Disordered" evidence="10">
    <location>
        <begin position="419"/>
        <end position="439"/>
    </location>
</feature>
<sequence length="978" mass="109443">MRLSLWAPVLLGKQKRLSASVYERQHHQKKKEEEENKKEGRRRKMKKMEKNEITVYCPVCGYKLPYEMTVCSSCGKNIKSLCDVDKPGTSGVATRKNTLESLRRFLTSKKRKNKEPPKDNLVKMSVGLMQRNENGKLEPVRGTVVPISVPQGSDAKQLQKAAEQKLKTINKDLNGRPCLLLYPDGTEITNIPGTEIPFSLKQYKETVGKNYQRITLYICTAEDFLSCSQETTSESDSADTVITVYCPVCGYKLPYETTFCSLCGKNITSLCDVDKPGTSGVATRKNTLESLRRFRTSKKRKNKEPPKDNLVKMSVGLMQRNEYGELEPVRGTVVPISVPQGSDAKQLQKAAEQKLKTINKDLNGRPCLLLYPDGTEITNIPGTEITFSLKQYKETVGKHYQRITLYICTAEDFLPCSQETTSESDSADTVEPALRSDDGESCIDSAAPVPALTSDDGKSCIDSAAPVLLANSKAGPRTSGGAKKTTYYRIPSGSRPFQANRRRLWVKIIKRVNGGAEELHGNARVCGAHFISGEASMDHDSPDFVPSVFACTTPKKQSPSPKKRVRGREMFYGLKKRLRRCQTADVETEETPSEGGTSEDLDSSMGTTEEVETPSTPPVSKERETSTTEAKTLQLTPSPKKTSPSFKLPAGLPKLCNMNPFVLLKPLIMPLSEYQCEQCNDKFTSVSQLTEHKQQHEEEKSVPCEICGTSFSSQALFTEHQCVHAEKPSFACNMCHRTFYSNHNLKRHKLLHVRDGRKCSKCGVLFCRRHNHILFVPQAEPTTESEQDCSIVETENLMPENDVLEKVEPSQTDDVADDAQSSQTVATTTTTTTSEPLPKNYKTSPPVLPTNILTEVPFPMLIKPFRSSLPLLPRSTSFQFKPPVPPDYPAVFIQPHLPQHPELPYSLRVFSPQCLTSALLEVKRNYKYICNKEVKAKEKEMVHVKVEQSETPLISPVKQRSREKVKKERTAYDLEIVL</sequence>
<evidence type="ECO:0000256" key="9">
    <source>
        <dbReference type="PROSITE-ProRule" id="PRU00042"/>
    </source>
</evidence>
<feature type="region of interest" description="Disordered" evidence="10">
    <location>
        <begin position="20"/>
        <end position="46"/>
    </location>
</feature>
<feature type="compositionally biased region" description="Polar residues" evidence="10">
    <location>
        <begin position="627"/>
        <end position="645"/>
    </location>
</feature>
<dbReference type="PANTHER" id="PTHR47772">
    <property type="entry name" value="ZINC FINGER PROTEIN 200"/>
    <property type="match status" value="1"/>
</dbReference>
<dbReference type="Proteomes" id="UP001314229">
    <property type="component" value="Unassembled WGS sequence"/>
</dbReference>
<name>A0AAV1NXY1_SCOSC</name>
<keyword evidence="5" id="KW-0862">Zinc</keyword>
<evidence type="ECO:0000313" key="13">
    <source>
        <dbReference type="Proteomes" id="UP001314229"/>
    </source>
</evidence>
<feature type="domain" description="C2H2-type" evidence="11">
    <location>
        <begin position="702"/>
        <end position="729"/>
    </location>
</feature>
<feature type="compositionally biased region" description="Polar residues" evidence="10">
    <location>
        <begin position="809"/>
        <end position="826"/>
    </location>
</feature>